<feature type="transmembrane region" description="Helical" evidence="1">
    <location>
        <begin position="116"/>
        <end position="136"/>
    </location>
</feature>
<feature type="transmembrane region" description="Helical" evidence="1">
    <location>
        <begin position="186"/>
        <end position="204"/>
    </location>
</feature>
<keyword evidence="1" id="KW-0472">Membrane</keyword>
<gene>
    <name evidence="2" type="ORF">BF93_16890</name>
</gene>
<evidence type="ECO:0000313" key="3">
    <source>
        <dbReference type="Proteomes" id="UP000023067"/>
    </source>
</evidence>
<dbReference type="PATRIC" id="fig|396014.3.peg.1721"/>
<proteinExistence type="predicted"/>
<dbReference type="RefSeq" id="WP_051486732.1">
    <property type="nucleotide sequence ID" value="NZ_KK069992.1"/>
</dbReference>
<protein>
    <recommendedName>
        <fullName evidence="4">Phosphatidic acid phosphatase</fullName>
    </recommendedName>
</protein>
<feature type="transmembrane region" description="Helical" evidence="1">
    <location>
        <begin position="48"/>
        <end position="69"/>
    </location>
</feature>
<dbReference type="Proteomes" id="UP000023067">
    <property type="component" value="Unassembled WGS sequence"/>
</dbReference>
<keyword evidence="3" id="KW-1185">Reference proteome</keyword>
<sequence length="208" mass="21565">MTSSTAAAARDPPTRAARIITEVLTPVVPVLLICVLCGVHGAPRPWAGLGWGLLAGVFCAVIPFAVIEAGVRRRGFSDRQVSRREERRGAYAIGIGSVLCGAAALVLLGAPALLTWALATMVVGLLVCAAVTAAGIKASLHMFCATALGVFAALLVSPWWLLVLPVLLPVIAWSRLHLRQHTRAEVVLGAVLGAAVTVLGWLFVPAGG</sequence>
<keyword evidence="1" id="KW-0812">Transmembrane</keyword>
<reference evidence="2 3" key="1">
    <citation type="submission" date="2014-02" db="EMBL/GenBank/DDBJ databases">
        <title>Genome sequence of Brachybacterium phenoliresistens strain W13A50.</title>
        <authorList>
            <person name="Wang X."/>
        </authorList>
    </citation>
    <scope>NUCLEOTIDE SEQUENCE [LARGE SCALE GENOMIC DNA]</scope>
    <source>
        <strain evidence="2 3">W13A50</strain>
    </source>
</reference>
<accession>Z9JUL1</accession>
<dbReference type="HOGENOM" id="CLU_093776_0_1_11"/>
<evidence type="ECO:0008006" key="4">
    <source>
        <dbReference type="Google" id="ProtNLM"/>
    </source>
</evidence>
<evidence type="ECO:0000313" key="2">
    <source>
        <dbReference type="EMBL" id="EWS81481.1"/>
    </source>
</evidence>
<dbReference type="eggNOG" id="COG0671">
    <property type="taxonomic scope" value="Bacteria"/>
</dbReference>
<evidence type="ECO:0000256" key="1">
    <source>
        <dbReference type="SAM" id="Phobius"/>
    </source>
</evidence>
<organism evidence="2 3">
    <name type="scientific">Brachybacterium phenoliresistens</name>
    <dbReference type="NCBI Taxonomy" id="396014"/>
    <lineage>
        <taxon>Bacteria</taxon>
        <taxon>Bacillati</taxon>
        <taxon>Actinomycetota</taxon>
        <taxon>Actinomycetes</taxon>
        <taxon>Micrococcales</taxon>
        <taxon>Dermabacteraceae</taxon>
        <taxon>Brachybacterium</taxon>
    </lineage>
</organism>
<keyword evidence="1" id="KW-1133">Transmembrane helix</keyword>
<dbReference type="AlphaFoldDB" id="Z9JUL1"/>
<comment type="caution">
    <text evidence="2">The sequence shown here is derived from an EMBL/GenBank/DDBJ whole genome shotgun (WGS) entry which is preliminary data.</text>
</comment>
<dbReference type="STRING" id="396014.BF93_16890"/>
<feature type="transmembrane region" description="Helical" evidence="1">
    <location>
        <begin position="148"/>
        <end position="174"/>
    </location>
</feature>
<feature type="transmembrane region" description="Helical" evidence="1">
    <location>
        <begin position="90"/>
        <end position="110"/>
    </location>
</feature>
<dbReference type="EMBL" id="JDYK01000007">
    <property type="protein sequence ID" value="EWS81481.1"/>
    <property type="molecule type" value="Genomic_DNA"/>
</dbReference>
<feature type="transmembrane region" description="Helical" evidence="1">
    <location>
        <begin position="23"/>
        <end position="42"/>
    </location>
</feature>
<name>Z9JUL1_9MICO</name>
<dbReference type="OrthoDB" id="4935320at2"/>